<protein>
    <submittedName>
        <fullName evidence="1">Uncharacterized protein</fullName>
    </submittedName>
</protein>
<evidence type="ECO:0000313" key="2">
    <source>
        <dbReference type="Proteomes" id="UP000250235"/>
    </source>
</evidence>
<gene>
    <name evidence="1" type="ORF">F511_46910</name>
</gene>
<accession>A0A2Z6ZSE1</accession>
<dbReference type="EMBL" id="KV157978">
    <property type="protein sequence ID" value="KZT76066.1"/>
    <property type="molecule type" value="Genomic_DNA"/>
</dbReference>
<sequence>MAAPLLARPFANGRAFDAKRPSNDATLLRKCCAVLRQGCDVFAWMREARPSRLEIGRCAARLSRTSAAACENQRAGRAWLRDIGRRLAPLHARRLAAVARGGLLGRSLLGAGWRRWRMKCAAAGRPMCAERRSLRTAVRRAAAVRKYRVAPPPADAAPGKLRRCRDG</sequence>
<reference evidence="1 2" key="1">
    <citation type="journal article" date="2015" name="Proc. Natl. Acad. Sci. U.S.A.">
        <title>The resurrection genome of Boea hygrometrica: A blueprint for survival of dehydration.</title>
        <authorList>
            <person name="Xiao L."/>
            <person name="Yang G."/>
            <person name="Zhang L."/>
            <person name="Yang X."/>
            <person name="Zhao S."/>
            <person name="Ji Z."/>
            <person name="Zhou Q."/>
            <person name="Hu M."/>
            <person name="Wang Y."/>
            <person name="Chen M."/>
            <person name="Xu Y."/>
            <person name="Jin H."/>
            <person name="Xiao X."/>
            <person name="Hu G."/>
            <person name="Bao F."/>
            <person name="Hu Y."/>
            <person name="Wan P."/>
            <person name="Li L."/>
            <person name="Deng X."/>
            <person name="Kuang T."/>
            <person name="Xiang C."/>
            <person name="Zhu J.K."/>
            <person name="Oliver M.J."/>
            <person name="He Y."/>
        </authorList>
    </citation>
    <scope>NUCLEOTIDE SEQUENCE [LARGE SCALE GENOMIC DNA]</scope>
    <source>
        <strain evidence="2">cv. XS01</strain>
    </source>
</reference>
<dbReference type="AlphaFoldDB" id="A0A2Z6ZSE1"/>
<proteinExistence type="predicted"/>
<organism evidence="1 2">
    <name type="scientific">Dorcoceras hygrometricum</name>
    <dbReference type="NCBI Taxonomy" id="472368"/>
    <lineage>
        <taxon>Eukaryota</taxon>
        <taxon>Viridiplantae</taxon>
        <taxon>Streptophyta</taxon>
        <taxon>Embryophyta</taxon>
        <taxon>Tracheophyta</taxon>
        <taxon>Spermatophyta</taxon>
        <taxon>Magnoliopsida</taxon>
        <taxon>eudicotyledons</taxon>
        <taxon>Gunneridae</taxon>
        <taxon>Pentapetalae</taxon>
        <taxon>asterids</taxon>
        <taxon>lamiids</taxon>
        <taxon>Lamiales</taxon>
        <taxon>Gesneriaceae</taxon>
        <taxon>Didymocarpoideae</taxon>
        <taxon>Trichosporeae</taxon>
        <taxon>Loxocarpinae</taxon>
        <taxon>Dorcoceras</taxon>
    </lineage>
</organism>
<name>A0A2Z6ZSE1_9LAMI</name>
<evidence type="ECO:0000313" key="1">
    <source>
        <dbReference type="EMBL" id="KZT76066.1"/>
    </source>
</evidence>
<dbReference type="Proteomes" id="UP000250235">
    <property type="component" value="Unassembled WGS sequence"/>
</dbReference>
<keyword evidence="2" id="KW-1185">Reference proteome</keyword>